<dbReference type="EMBL" id="JACRSS010000004">
    <property type="protein sequence ID" value="MBC8539046.1"/>
    <property type="molecule type" value="Genomic_DNA"/>
</dbReference>
<dbReference type="PRINTS" id="PR00326">
    <property type="entry name" value="GTP1OBG"/>
</dbReference>
<dbReference type="InterPro" id="IPR015349">
    <property type="entry name" value="OCT_dom"/>
</dbReference>
<dbReference type="GO" id="GO:0000287">
    <property type="term" value="F:magnesium ion binding"/>
    <property type="evidence" value="ECO:0007669"/>
    <property type="project" value="InterPro"/>
</dbReference>
<evidence type="ECO:0000256" key="6">
    <source>
        <dbReference type="ARBA" id="ARBA00022801"/>
    </source>
</evidence>
<dbReference type="InterPro" id="IPR006169">
    <property type="entry name" value="GTP1_OBG_dom"/>
</dbReference>
<dbReference type="SUPFAM" id="SSF82051">
    <property type="entry name" value="Obg GTP-binding protein N-terminal domain"/>
    <property type="match status" value="1"/>
</dbReference>
<keyword evidence="8 9" id="KW-0342">GTP-binding</keyword>
<dbReference type="CDD" id="cd01898">
    <property type="entry name" value="Obg"/>
    <property type="match status" value="1"/>
</dbReference>
<feature type="binding site" evidence="9">
    <location>
        <begin position="189"/>
        <end position="193"/>
    </location>
    <ligand>
        <name>GTP</name>
        <dbReference type="ChEBI" id="CHEBI:37565"/>
    </ligand>
</feature>
<dbReference type="InterPro" id="IPR036346">
    <property type="entry name" value="GTP-bd_prot_GTP1/OBG_C_sf"/>
</dbReference>
<dbReference type="NCBIfam" id="NF008954">
    <property type="entry name" value="PRK12296.1"/>
    <property type="match status" value="1"/>
</dbReference>
<dbReference type="GO" id="GO:0005525">
    <property type="term" value="F:GTP binding"/>
    <property type="evidence" value="ECO:0007669"/>
    <property type="project" value="UniProtKB-UniRule"/>
</dbReference>
<dbReference type="InterPro" id="IPR031167">
    <property type="entry name" value="G_OBG"/>
</dbReference>
<dbReference type="PANTHER" id="PTHR11702">
    <property type="entry name" value="DEVELOPMENTALLY REGULATED GTP-BINDING PROTEIN-RELATED"/>
    <property type="match status" value="1"/>
</dbReference>
<keyword evidence="5 9" id="KW-0547">Nucleotide-binding</keyword>
<comment type="cofactor">
    <cofactor evidence="1 9">
        <name>Mg(2+)</name>
        <dbReference type="ChEBI" id="CHEBI:18420"/>
    </cofactor>
</comment>
<dbReference type="InterPro" id="IPR045086">
    <property type="entry name" value="OBG_GTPase"/>
</dbReference>
<dbReference type="Pfam" id="PF09269">
    <property type="entry name" value="DUF1967"/>
    <property type="match status" value="1"/>
</dbReference>
<evidence type="ECO:0000259" key="10">
    <source>
        <dbReference type="PROSITE" id="PS51710"/>
    </source>
</evidence>
<dbReference type="GO" id="GO:0005737">
    <property type="term" value="C:cytoplasm"/>
    <property type="evidence" value="ECO:0007669"/>
    <property type="project" value="UniProtKB-SubCell"/>
</dbReference>
<protein>
    <recommendedName>
        <fullName evidence="9">GTPase Obg</fullName>
        <ecNumber evidence="9">3.6.5.-</ecNumber>
    </recommendedName>
    <alternativeName>
        <fullName evidence="9">GTP-binding protein Obg</fullName>
    </alternativeName>
</protein>
<dbReference type="NCBIfam" id="NF008955">
    <property type="entry name" value="PRK12297.1"/>
    <property type="match status" value="1"/>
</dbReference>
<evidence type="ECO:0000256" key="1">
    <source>
        <dbReference type="ARBA" id="ARBA00001946"/>
    </source>
</evidence>
<feature type="domain" description="OBG-type G" evidence="10">
    <location>
        <begin position="158"/>
        <end position="328"/>
    </location>
</feature>
<organism evidence="13 14">
    <name type="scientific">Guopingia tenuis</name>
    <dbReference type="NCBI Taxonomy" id="2763656"/>
    <lineage>
        <taxon>Bacteria</taxon>
        <taxon>Bacillati</taxon>
        <taxon>Bacillota</taxon>
        <taxon>Clostridia</taxon>
        <taxon>Christensenellales</taxon>
        <taxon>Christensenellaceae</taxon>
        <taxon>Guopingia</taxon>
    </lineage>
</organism>
<comment type="similarity">
    <text evidence="2 9">Belongs to the TRAFAC class OBG-HflX-like GTPase superfamily. OBG GTPase family.</text>
</comment>
<feature type="binding site" evidence="9">
    <location>
        <position position="171"/>
    </location>
    <ligand>
        <name>Mg(2+)</name>
        <dbReference type="ChEBI" id="CHEBI:18420"/>
    </ligand>
</feature>
<evidence type="ECO:0000256" key="9">
    <source>
        <dbReference type="HAMAP-Rule" id="MF_01454"/>
    </source>
</evidence>
<dbReference type="GO" id="GO:0003924">
    <property type="term" value="F:GTPase activity"/>
    <property type="evidence" value="ECO:0007669"/>
    <property type="project" value="UniProtKB-UniRule"/>
</dbReference>
<feature type="binding site" evidence="9">
    <location>
        <begin position="280"/>
        <end position="283"/>
    </location>
    <ligand>
        <name>GTP</name>
        <dbReference type="ChEBI" id="CHEBI:37565"/>
    </ligand>
</feature>
<evidence type="ECO:0000256" key="3">
    <source>
        <dbReference type="ARBA" id="ARBA00022490"/>
    </source>
</evidence>
<dbReference type="InterPro" id="IPR006074">
    <property type="entry name" value="GTP1-OBG_CS"/>
</dbReference>
<dbReference type="Gene3D" id="3.30.300.350">
    <property type="entry name" value="GTP-binding protein OBG, C-terminal domain"/>
    <property type="match status" value="1"/>
</dbReference>
<accession>A0A926HXR9</accession>
<dbReference type="Pfam" id="PF01926">
    <property type="entry name" value="MMR_HSR1"/>
    <property type="match status" value="1"/>
</dbReference>
<feature type="domain" description="Obg" evidence="12">
    <location>
        <begin position="1"/>
        <end position="157"/>
    </location>
</feature>
<keyword evidence="7 9" id="KW-0460">Magnesium</keyword>
<dbReference type="Gene3D" id="3.40.50.300">
    <property type="entry name" value="P-loop containing nucleotide triphosphate hydrolases"/>
    <property type="match status" value="1"/>
</dbReference>
<sequence length="424" mass="46100">MIVDKVKIYIKAGNGGNGAVSFRREKYVNAGGPDGGDGGNGGNLVFQASEDLRTLMDFRFSKKFIAQNGENGQKRNMRGKTGEDLVIRVPMGTVIIDEETGRVVADLHDDAPRVILRGGRGGKGNTRFATPTRKTPRFATPGRKTLGRNVILELKSIADVGLVGFPNVGKSTLLSVVSSAKPKIADYHFTTLRPNLGVVNAGDQSFIMADIPGLIEGASEGVGLGHDFLRHIERTRMLVHVVDVSGTEGRDPAEDYEKIRGELEKYSQELTKRPEIVAANKTDIPGAEEGLARLRAALEPKGIPVYAISAAAHQGITELLRAVAAQLETLPKAQPIEEEGVIEEWELASEDMSFETSRGEDGIAEVNGRVIDEIFARIDPNDPDSMRHFEKLLNDFGIIKALRNMGVKDGEEVRLNGETFDFVD</sequence>
<feature type="domain" description="OCT" evidence="11">
    <location>
        <begin position="346"/>
        <end position="424"/>
    </location>
</feature>
<dbReference type="EC" id="3.6.5.-" evidence="9"/>
<dbReference type="HAMAP" id="MF_01454">
    <property type="entry name" value="GTPase_Obg"/>
    <property type="match status" value="1"/>
</dbReference>
<keyword evidence="3 9" id="KW-0963">Cytoplasm</keyword>
<dbReference type="NCBIfam" id="TIGR03595">
    <property type="entry name" value="Obg_CgtA_exten"/>
    <property type="match status" value="1"/>
</dbReference>
<dbReference type="SUPFAM" id="SSF102741">
    <property type="entry name" value="Obg GTP-binding protein C-terminal domain"/>
    <property type="match status" value="1"/>
</dbReference>
<feature type="binding site" evidence="9">
    <location>
        <begin position="309"/>
        <end position="311"/>
    </location>
    <ligand>
        <name>GTP</name>
        <dbReference type="ChEBI" id="CHEBI:37565"/>
    </ligand>
</feature>
<dbReference type="PROSITE" id="PS51881">
    <property type="entry name" value="OCT"/>
    <property type="match status" value="1"/>
</dbReference>
<keyword evidence="6 9" id="KW-0378">Hydrolase</keyword>
<dbReference type="NCBIfam" id="NF008956">
    <property type="entry name" value="PRK12299.1"/>
    <property type="match status" value="1"/>
</dbReference>
<evidence type="ECO:0000313" key="14">
    <source>
        <dbReference type="Proteomes" id="UP000617951"/>
    </source>
</evidence>
<evidence type="ECO:0000256" key="5">
    <source>
        <dbReference type="ARBA" id="ARBA00022741"/>
    </source>
</evidence>
<dbReference type="PANTHER" id="PTHR11702:SF31">
    <property type="entry name" value="MITOCHONDRIAL RIBOSOME-ASSOCIATED GTPASE 2"/>
    <property type="match status" value="1"/>
</dbReference>
<reference evidence="13" key="1">
    <citation type="submission" date="2020-08" db="EMBL/GenBank/DDBJ databases">
        <title>Genome public.</title>
        <authorList>
            <person name="Liu C."/>
            <person name="Sun Q."/>
        </authorList>
    </citation>
    <scope>NUCLEOTIDE SEQUENCE</scope>
    <source>
        <strain evidence="13">NSJ-63</strain>
    </source>
</reference>
<comment type="function">
    <text evidence="9">An essential GTPase which binds GTP, GDP and possibly (p)ppGpp with moderate affinity, with high nucleotide exchange rates and a fairly low GTP hydrolysis rate. Plays a role in control of the cell cycle, stress response, ribosome biogenesis and in those bacteria that undergo differentiation, in morphogenesis control.</text>
</comment>
<dbReference type="NCBIfam" id="TIGR02729">
    <property type="entry name" value="Obg_CgtA"/>
    <property type="match status" value="1"/>
</dbReference>
<comment type="caution">
    <text evidence="13">The sequence shown here is derived from an EMBL/GenBank/DDBJ whole genome shotgun (WGS) entry which is preliminary data.</text>
</comment>
<dbReference type="AlphaFoldDB" id="A0A926HXR9"/>
<dbReference type="Gene3D" id="2.70.210.12">
    <property type="entry name" value="GTP1/OBG domain"/>
    <property type="match status" value="1"/>
</dbReference>
<proteinExistence type="inferred from homology"/>
<dbReference type="Proteomes" id="UP000617951">
    <property type="component" value="Unassembled WGS sequence"/>
</dbReference>
<feature type="binding site" evidence="9">
    <location>
        <begin position="164"/>
        <end position="171"/>
    </location>
    <ligand>
        <name>GTP</name>
        <dbReference type="ChEBI" id="CHEBI:37565"/>
    </ligand>
</feature>
<dbReference type="InterPro" id="IPR014100">
    <property type="entry name" value="GTP-bd_Obg/CgtA"/>
</dbReference>
<dbReference type="FunFam" id="2.70.210.12:FF:000001">
    <property type="entry name" value="GTPase Obg"/>
    <property type="match status" value="1"/>
</dbReference>
<dbReference type="SUPFAM" id="SSF52540">
    <property type="entry name" value="P-loop containing nucleoside triphosphate hydrolases"/>
    <property type="match status" value="1"/>
</dbReference>
<evidence type="ECO:0000259" key="12">
    <source>
        <dbReference type="PROSITE" id="PS51883"/>
    </source>
</evidence>
<comment type="subunit">
    <text evidence="9">Monomer.</text>
</comment>
<dbReference type="RefSeq" id="WP_249280672.1">
    <property type="nucleotide sequence ID" value="NZ_JACRSS010000004.1"/>
</dbReference>
<dbReference type="InterPro" id="IPR027417">
    <property type="entry name" value="P-loop_NTPase"/>
</dbReference>
<evidence type="ECO:0000256" key="8">
    <source>
        <dbReference type="ARBA" id="ARBA00023134"/>
    </source>
</evidence>
<dbReference type="PIRSF" id="PIRSF002401">
    <property type="entry name" value="GTP_bd_Obg/CgtA"/>
    <property type="match status" value="1"/>
</dbReference>
<dbReference type="PROSITE" id="PS51710">
    <property type="entry name" value="G_OBG"/>
    <property type="match status" value="1"/>
</dbReference>
<keyword evidence="14" id="KW-1185">Reference proteome</keyword>
<comment type="subcellular location">
    <subcellularLocation>
        <location evidence="9">Cytoplasm</location>
    </subcellularLocation>
</comment>
<evidence type="ECO:0000313" key="13">
    <source>
        <dbReference type="EMBL" id="MBC8539046.1"/>
    </source>
</evidence>
<feature type="binding site" evidence="9">
    <location>
        <begin position="210"/>
        <end position="213"/>
    </location>
    <ligand>
        <name>GTP</name>
        <dbReference type="ChEBI" id="CHEBI:37565"/>
    </ligand>
</feature>
<dbReference type="InterPro" id="IPR036726">
    <property type="entry name" value="GTP1_OBG_dom_sf"/>
</dbReference>
<dbReference type="PROSITE" id="PS00905">
    <property type="entry name" value="GTP1_OBG"/>
    <property type="match status" value="1"/>
</dbReference>
<dbReference type="InterPro" id="IPR006073">
    <property type="entry name" value="GTP-bd"/>
</dbReference>
<keyword evidence="4 9" id="KW-0479">Metal-binding</keyword>
<evidence type="ECO:0000256" key="2">
    <source>
        <dbReference type="ARBA" id="ARBA00007699"/>
    </source>
</evidence>
<dbReference type="Pfam" id="PF01018">
    <property type="entry name" value="GTP1_OBG"/>
    <property type="match status" value="1"/>
</dbReference>
<evidence type="ECO:0000256" key="7">
    <source>
        <dbReference type="ARBA" id="ARBA00022842"/>
    </source>
</evidence>
<evidence type="ECO:0000259" key="11">
    <source>
        <dbReference type="PROSITE" id="PS51881"/>
    </source>
</evidence>
<gene>
    <name evidence="13" type="primary">obgE</name>
    <name evidence="9" type="synonym">obg</name>
    <name evidence="13" type="ORF">H8693_08870</name>
</gene>
<feature type="binding site" evidence="9">
    <location>
        <position position="191"/>
    </location>
    <ligand>
        <name>Mg(2+)</name>
        <dbReference type="ChEBI" id="CHEBI:18420"/>
    </ligand>
</feature>
<dbReference type="PROSITE" id="PS51883">
    <property type="entry name" value="OBG"/>
    <property type="match status" value="1"/>
</dbReference>
<evidence type="ECO:0000256" key="4">
    <source>
        <dbReference type="ARBA" id="ARBA00022723"/>
    </source>
</evidence>
<dbReference type="GO" id="GO:0042254">
    <property type="term" value="P:ribosome biogenesis"/>
    <property type="evidence" value="ECO:0007669"/>
    <property type="project" value="UniProtKB-UniRule"/>
</dbReference>
<name>A0A926HXR9_9FIRM</name>